<protein>
    <submittedName>
        <fullName evidence="1">Putative membrane protein</fullName>
    </submittedName>
</protein>
<dbReference type="InterPro" id="IPR023908">
    <property type="entry name" value="xxxLxxG_rpt"/>
</dbReference>
<sequence>MTMKDLKKLLASVLAFIVVFANVGYAAVKKDESVYVVLSSKGETKDVIVSDWIHSDDVNVEIKDRSILDNVVNVKGDEVPKKEGENLIWTLQNNDLFYQGTTKKKLPLEVSINYYLNGQKIEPKDLAGKNGRVRIELSFKNNDEHEVKIDGEYKKVFTPFTVVAVVNLPLDNFKNVKVSSGEVFSDGNNQVVTFVTFPGLKESLNLNSNLLGIDDKLIIEADTNKFNLSPIMITATPKMINIDKIEGADNINELIDGIKKIKEATEKLSDGSKKLSEGSKELYNNMNKLTDGLDKLSSASKDVKGGIQRIAVGAKGAYEGSVKLSEGLGKLKDGLGNAEDGLNAFCNGATSYADNAKKFADGAVEFSEGASTLSENTKALESGLYNIVKTTEEIKNGENSIVEGATKSLEAIKKLKEEKEKENSYYELLIRGIDSLKNLVSLLSNISEAQSIADQLNAGLEEQKNYLQSMLKSGQDYILALDELEKGICDIKTGAENLSNVLQGLNEGQKEVLYGAKALSSAGDTLKGYAIEMQKGSLGLKDGAEKLQKGAENLAGGLKQIVPSVSALYEGSNNLKGGLEQLSKGSDKLYSAYDEFSKGIDLAKDGSLKLTQGAKKLSDGLEEFDKNFTKYKEEGIYKMDSEVSGKFGDINEILKRKDEIIRLSKNYGTFSGLSRDMEGSVKFIMRTEEIKYNEVKEVPQTNVAKENKNMFERLIDYLKKMF</sequence>
<reference evidence="2" key="1">
    <citation type="submission" date="2016-10" db="EMBL/GenBank/DDBJ databases">
        <authorList>
            <person name="Varghese N."/>
            <person name="Submissions S."/>
        </authorList>
    </citation>
    <scope>NUCLEOTIDE SEQUENCE [LARGE SCALE GENOMIC DNA]</scope>
    <source>
        <strain evidence="2">DSM 5463</strain>
    </source>
</reference>
<proteinExistence type="predicted"/>
<name>A0A1H5UGR8_9CLOT</name>
<dbReference type="Gene3D" id="1.10.287.950">
    <property type="entry name" value="Methyl-accepting chemotaxis protein"/>
    <property type="match status" value="2"/>
</dbReference>
<evidence type="ECO:0000313" key="2">
    <source>
        <dbReference type="Proteomes" id="UP000242850"/>
    </source>
</evidence>
<keyword evidence="2" id="KW-1185">Reference proteome</keyword>
<organism evidence="1 2">
    <name type="scientific">Caloramator fervidus</name>
    <dbReference type="NCBI Taxonomy" id="29344"/>
    <lineage>
        <taxon>Bacteria</taxon>
        <taxon>Bacillati</taxon>
        <taxon>Bacillota</taxon>
        <taxon>Clostridia</taxon>
        <taxon>Eubacteriales</taxon>
        <taxon>Clostridiaceae</taxon>
        <taxon>Caloramator</taxon>
    </lineage>
</organism>
<dbReference type="Proteomes" id="UP000242850">
    <property type="component" value="Unassembled WGS sequence"/>
</dbReference>
<gene>
    <name evidence="1" type="ORF">SAMN05660865_00873</name>
</gene>
<dbReference type="SUPFAM" id="SSF58104">
    <property type="entry name" value="Methyl-accepting chemotaxis protein (MCP) signaling domain"/>
    <property type="match status" value="1"/>
</dbReference>
<dbReference type="EMBL" id="FNUK01000009">
    <property type="protein sequence ID" value="SEF73571.1"/>
    <property type="molecule type" value="Genomic_DNA"/>
</dbReference>
<accession>A0A1H5UGR8</accession>
<dbReference type="NCBIfam" id="TIGR03057">
    <property type="entry name" value="xxxLxxG_by_4"/>
    <property type="match status" value="1"/>
</dbReference>
<dbReference type="AlphaFoldDB" id="A0A1H5UGR8"/>
<evidence type="ECO:0000313" key="1">
    <source>
        <dbReference type="EMBL" id="SEF73571.1"/>
    </source>
</evidence>